<dbReference type="Proteomes" id="UP000463939">
    <property type="component" value="Chromosome"/>
</dbReference>
<keyword evidence="1" id="KW-0472">Membrane</keyword>
<feature type="transmembrane region" description="Helical" evidence="1">
    <location>
        <begin position="44"/>
        <end position="64"/>
    </location>
</feature>
<proteinExistence type="predicted"/>
<name>A0A809SAY1_9PROT</name>
<accession>A0A809SAY1</accession>
<keyword evidence="3" id="KW-1185">Reference proteome</keyword>
<feature type="transmembrane region" description="Helical" evidence="1">
    <location>
        <begin position="151"/>
        <end position="175"/>
    </location>
</feature>
<gene>
    <name evidence="2" type="ORF">SFSGTM_30310</name>
</gene>
<feature type="transmembrane region" description="Helical" evidence="1">
    <location>
        <begin position="127"/>
        <end position="145"/>
    </location>
</feature>
<dbReference type="KEGG" id="sniv:SFSGTM_30310"/>
<organism evidence="2 3">
    <name type="scientific">Sulfuriferula nivalis</name>
    <dbReference type="NCBI Taxonomy" id="2675298"/>
    <lineage>
        <taxon>Bacteria</taxon>
        <taxon>Pseudomonadati</taxon>
        <taxon>Pseudomonadota</taxon>
        <taxon>Betaproteobacteria</taxon>
        <taxon>Nitrosomonadales</taxon>
        <taxon>Sulfuricellaceae</taxon>
        <taxon>Sulfuriferula</taxon>
    </lineage>
</organism>
<evidence type="ECO:0008006" key="4">
    <source>
        <dbReference type="Google" id="ProtNLM"/>
    </source>
</evidence>
<sequence>MNILPIDKHPNKFGSYTLMTGVLLIVLGATGILLPTLMSLSTSILVGWLLLVGASLWAVHTYIYSSKIVMDWIKPVLLFVIGSLMLFYPVTGVATIGLLLAVYLLLDAMHSFAHAQATHPAKGWGWMTFNGVISALLAALFLLGWPATSMWLVGIFVSISLLFDGWALVAIGWALRKGK</sequence>
<reference evidence="3" key="1">
    <citation type="submission" date="2019-11" db="EMBL/GenBank/DDBJ databases">
        <title>Isolation and characterization of a novel species in the genus Sulfuriferula.</title>
        <authorList>
            <person name="Mochizuki J."/>
            <person name="Kojima H."/>
            <person name="Fukui M."/>
        </authorList>
    </citation>
    <scope>NUCLEOTIDE SEQUENCE [LARGE SCALE GENOMIC DNA]</scope>
    <source>
        <strain evidence="3">SGTM</strain>
    </source>
</reference>
<dbReference type="Pfam" id="PF03729">
    <property type="entry name" value="DUF308"/>
    <property type="match status" value="2"/>
</dbReference>
<feature type="transmembrane region" description="Helical" evidence="1">
    <location>
        <begin position="76"/>
        <end position="106"/>
    </location>
</feature>
<dbReference type="RefSeq" id="WP_162085970.1">
    <property type="nucleotide sequence ID" value="NZ_AP021881.1"/>
</dbReference>
<keyword evidence="1" id="KW-1133">Transmembrane helix</keyword>
<dbReference type="InterPro" id="IPR052712">
    <property type="entry name" value="Acid_resist_chaperone_HdeD"/>
</dbReference>
<dbReference type="PANTHER" id="PTHR34989">
    <property type="entry name" value="PROTEIN HDED"/>
    <property type="match status" value="1"/>
</dbReference>
<dbReference type="EMBL" id="AP021881">
    <property type="protein sequence ID" value="BBP02323.1"/>
    <property type="molecule type" value="Genomic_DNA"/>
</dbReference>
<evidence type="ECO:0000313" key="3">
    <source>
        <dbReference type="Proteomes" id="UP000463939"/>
    </source>
</evidence>
<dbReference type="InterPro" id="IPR005325">
    <property type="entry name" value="DUF308_memb"/>
</dbReference>
<evidence type="ECO:0000256" key="1">
    <source>
        <dbReference type="SAM" id="Phobius"/>
    </source>
</evidence>
<protein>
    <recommendedName>
        <fullName evidence="4">HdeD family acid-resistance protein</fullName>
    </recommendedName>
</protein>
<feature type="transmembrane region" description="Helical" evidence="1">
    <location>
        <begin position="16"/>
        <end position="37"/>
    </location>
</feature>
<keyword evidence="1" id="KW-0812">Transmembrane</keyword>
<dbReference type="GO" id="GO:0005886">
    <property type="term" value="C:plasma membrane"/>
    <property type="evidence" value="ECO:0007669"/>
    <property type="project" value="TreeGrafter"/>
</dbReference>
<dbReference type="AlphaFoldDB" id="A0A809SAY1"/>
<evidence type="ECO:0000313" key="2">
    <source>
        <dbReference type="EMBL" id="BBP02323.1"/>
    </source>
</evidence>
<dbReference type="PANTHER" id="PTHR34989:SF1">
    <property type="entry name" value="PROTEIN HDED"/>
    <property type="match status" value="1"/>
</dbReference>